<sequence length="473" mass="49423">MELFTDRPGDEGLPGRERGFAMAAVMTMATMSVFDGSMVNIALPQIARALDISAGAAVWVSNAYLLSASMALAIFAAMASHIGFRSIFVGGLALFTLSSLGCALSSSLDVLVFMRVLQGIGAAATLSIGPAILRSVFPTRLLGRILGLNALSIATSTAIAPVLGGTILSALSWQWLFAINIPLGIIAMTLALRVIPANPAATRQPFDFAGAVLSAAMLGALIMAADAFSRPGADDLATAVTFGLVAVLAGVAFVWRQRHATKPLLPLGMFASSRFSLAALTSLASFVSQGITFVALPFLFQSVYGYSAFVSALLFTPWPLGIILAAPHAGRLADRYPAAIISTIGLAVFGVGLLLLAQLPEHPQFWDIGLRSFVCGLGFGCFQSPNNREMLSNASRENSGYASGVLAIMRTFGQCLGAAVVGVTLSVYAANSVIQEAHAVKLSLWIAVMATGLAVAISVSRLRGQRHDLQEEK</sequence>
<feature type="transmembrane region" description="Helical" evidence="7">
    <location>
        <begin position="87"/>
        <end position="106"/>
    </location>
</feature>
<dbReference type="EMBL" id="CP019063">
    <property type="protein sequence ID" value="AVF37827.1"/>
    <property type="molecule type" value="Genomic_DNA"/>
</dbReference>
<dbReference type="GO" id="GO:0022857">
    <property type="term" value="F:transmembrane transporter activity"/>
    <property type="evidence" value="ECO:0007669"/>
    <property type="project" value="InterPro"/>
</dbReference>
<keyword evidence="6 7" id="KW-0472">Membrane</keyword>
<protein>
    <submittedName>
        <fullName evidence="9">MFS transporter</fullName>
    </submittedName>
</protein>
<dbReference type="Gene3D" id="1.20.1720.10">
    <property type="entry name" value="Multidrug resistance protein D"/>
    <property type="match status" value="1"/>
</dbReference>
<dbReference type="PANTHER" id="PTHR42718:SF46">
    <property type="entry name" value="BLR6921 PROTEIN"/>
    <property type="match status" value="1"/>
</dbReference>
<dbReference type="Pfam" id="PF07690">
    <property type="entry name" value="MFS_1"/>
    <property type="match status" value="1"/>
</dbReference>
<dbReference type="PRINTS" id="PR01036">
    <property type="entry name" value="TCRTETB"/>
</dbReference>
<evidence type="ECO:0000256" key="1">
    <source>
        <dbReference type="ARBA" id="ARBA00004651"/>
    </source>
</evidence>
<feature type="transmembrane region" description="Helical" evidence="7">
    <location>
        <begin position="403"/>
        <end position="430"/>
    </location>
</feature>
<dbReference type="PROSITE" id="PS50850">
    <property type="entry name" value="MFS"/>
    <property type="match status" value="1"/>
</dbReference>
<dbReference type="OrthoDB" id="9812221at2"/>
<feature type="transmembrane region" description="Helical" evidence="7">
    <location>
        <begin position="306"/>
        <end position="326"/>
    </location>
</feature>
<dbReference type="AlphaFoldDB" id="A0A2L1UY36"/>
<keyword evidence="4 7" id="KW-0812">Transmembrane</keyword>
<feature type="transmembrane region" description="Helical" evidence="7">
    <location>
        <begin position="275"/>
        <end position="300"/>
    </location>
</feature>
<evidence type="ECO:0000256" key="7">
    <source>
        <dbReference type="SAM" id="Phobius"/>
    </source>
</evidence>
<accession>A0A2L1UY36</accession>
<evidence type="ECO:0000256" key="6">
    <source>
        <dbReference type="ARBA" id="ARBA00023136"/>
    </source>
</evidence>
<feature type="transmembrane region" description="Helical" evidence="7">
    <location>
        <begin position="173"/>
        <end position="194"/>
    </location>
</feature>
<dbReference type="Gene3D" id="1.20.1250.20">
    <property type="entry name" value="MFS general substrate transporter like domains"/>
    <property type="match status" value="1"/>
</dbReference>
<dbReference type="InterPro" id="IPR020846">
    <property type="entry name" value="MFS_dom"/>
</dbReference>
<reference evidence="10" key="1">
    <citation type="submission" date="2017-01" db="EMBL/GenBank/DDBJ databases">
        <title>Genome sequence of Rouxiella sp. ERMR1:05.</title>
        <authorList>
            <person name="Kumar R."/>
            <person name="Singh D."/>
            <person name="Kumar S."/>
        </authorList>
    </citation>
    <scope>NUCLEOTIDE SEQUENCE [LARGE SCALE GENOMIC DNA]</scope>
    <source>
        <strain evidence="10">ERMR1:05</strain>
        <plasmid evidence="10">unnamed1</plasmid>
    </source>
</reference>
<evidence type="ECO:0000259" key="8">
    <source>
        <dbReference type="PROSITE" id="PS50850"/>
    </source>
</evidence>
<evidence type="ECO:0000256" key="4">
    <source>
        <dbReference type="ARBA" id="ARBA00022692"/>
    </source>
</evidence>
<feature type="transmembrane region" description="Helical" evidence="7">
    <location>
        <begin position="236"/>
        <end position="255"/>
    </location>
</feature>
<comment type="subcellular location">
    <subcellularLocation>
        <location evidence="1">Cell membrane</location>
        <topology evidence="1">Multi-pass membrane protein</topology>
    </subcellularLocation>
</comment>
<geneLocation type="plasmid" evidence="9 10">
    <name>unnamed1</name>
</geneLocation>
<gene>
    <name evidence="9" type="ORF">BV494_23370</name>
</gene>
<keyword evidence="5 7" id="KW-1133">Transmembrane helix</keyword>
<dbReference type="SUPFAM" id="SSF103473">
    <property type="entry name" value="MFS general substrate transporter"/>
    <property type="match status" value="1"/>
</dbReference>
<proteinExistence type="predicted"/>
<keyword evidence="10" id="KW-1185">Reference proteome</keyword>
<evidence type="ECO:0000313" key="9">
    <source>
        <dbReference type="EMBL" id="AVF37827.1"/>
    </source>
</evidence>
<keyword evidence="3" id="KW-1003">Cell membrane</keyword>
<dbReference type="PANTHER" id="PTHR42718">
    <property type="entry name" value="MAJOR FACILITATOR SUPERFAMILY MULTIDRUG TRANSPORTER MFSC"/>
    <property type="match status" value="1"/>
</dbReference>
<dbReference type="RefSeq" id="WP_104925164.1">
    <property type="nucleotide sequence ID" value="NZ_CP019063.1"/>
</dbReference>
<dbReference type="Proteomes" id="UP000239197">
    <property type="component" value="Plasmid unnamed1"/>
</dbReference>
<evidence type="ECO:0000313" key="10">
    <source>
        <dbReference type="Proteomes" id="UP000239197"/>
    </source>
</evidence>
<dbReference type="InterPro" id="IPR036259">
    <property type="entry name" value="MFS_trans_sf"/>
</dbReference>
<feature type="transmembrane region" description="Helical" evidence="7">
    <location>
        <begin position="63"/>
        <end position="80"/>
    </location>
</feature>
<feature type="transmembrane region" description="Helical" evidence="7">
    <location>
        <begin position="145"/>
        <end position="167"/>
    </location>
</feature>
<evidence type="ECO:0000256" key="3">
    <source>
        <dbReference type="ARBA" id="ARBA00022475"/>
    </source>
</evidence>
<feature type="transmembrane region" description="Helical" evidence="7">
    <location>
        <begin position="442"/>
        <end position="460"/>
    </location>
</feature>
<name>A0A2L1UY36_9GAMM</name>
<feature type="transmembrane region" description="Helical" evidence="7">
    <location>
        <begin position="338"/>
        <end position="359"/>
    </location>
</feature>
<evidence type="ECO:0000256" key="5">
    <source>
        <dbReference type="ARBA" id="ARBA00022989"/>
    </source>
</evidence>
<dbReference type="CDD" id="cd17321">
    <property type="entry name" value="MFS_MMR_MDR_like"/>
    <property type="match status" value="1"/>
</dbReference>
<dbReference type="KEGG" id="rox:BV494_23370"/>
<feature type="domain" description="Major facilitator superfamily (MFS) profile" evidence="8">
    <location>
        <begin position="21"/>
        <end position="466"/>
    </location>
</feature>
<evidence type="ECO:0000256" key="2">
    <source>
        <dbReference type="ARBA" id="ARBA00022448"/>
    </source>
</evidence>
<organism evidence="9 10">
    <name type="scientific">Rahnella sikkimica</name>
    <dbReference type="NCBI Taxonomy" id="1805933"/>
    <lineage>
        <taxon>Bacteria</taxon>
        <taxon>Pseudomonadati</taxon>
        <taxon>Pseudomonadota</taxon>
        <taxon>Gammaproteobacteria</taxon>
        <taxon>Enterobacterales</taxon>
        <taxon>Yersiniaceae</taxon>
        <taxon>Rahnella</taxon>
    </lineage>
</organism>
<feature type="transmembrane region" description="Helical" evidence="7">
    <location>
        <begin position="112"/>
        <end position="133"/>
    </location>
</feature>
<feature type="transmembrane region" description="Helical" evidence="7">
    <location>
        <begin position="20"/>
        <end position="43"/>
    </location>
</feature>
<dbReference type="GO" id="GO:0005886">
    <property type="term" value="C:plasma membrane"/>
    <property type="evidence" value="ECO:0007669"/>
    <property type="project" value="UniProtKB-SubCell"/>
</dbReference>
<keyword evidence="9" id="KW-0614">Plasmid</keyword>
<feature type="transmembrane region" description="Helical" evidence="7">
    <location>
        <begin position="206"/>
        <end position="224"/>
    </location>
</feature>
<keyword evidence="2" id="KW-0813">Transport</keyword>
<dbReference type="InterPro" id="IPR011701">
    <property type="entry name" value="MFS"/>
</dbReference>